<evidence type="ECO:0000313" key="3">
    <source>
        <dbReference type="Proteomes" id="UP001524501"/>
    </source>
</evidence>
<dbReference type="RefSeq" id="WP_255966963.1">
    <property type="nucleotide sequence ID" value="NZ_JANFQF010000005.1"/>
</dbReference>
<accession>A0ABT1QBH2</accession>
<keyword evidence="1" id="KW-0472">Membrane</keyword>
<evidence type="ECO:0000313" key="2">
    <source>
        <dbReference type="EMBL" id="MCQ4119070.1"/>
    </source>
</evidence>
<dbReference type="EMBL" id="JANFQF010000005">
    <property type="protein sequence ID" value="MCQ4119070.1"/>
    <property type="molecule type" value="Genomic_DNA"/>
</dbReference>
<gene>
    <name evidence="2" type="ORF">NOF53_07785</name>
</gene>
<evidence type="ECO:0000256" key="1">
    <source>
        <dbReference type="SAM" id="Phobius"/>
    </source>
</evidence>
<feature type="transmembrane region" description="Helical" evidence="1">
    <location>
        <begin position="37"/>
        <end position="70"/>
    </location>
</feature>
<dbReference type="Proteomes" id="UP001524501">
    <property type="component" value="Unassembled WGS sequence"/>
</dbReference>
<sequence>MTTSDTPIAHVSVSHRTPRTVDLAGTAWPLYKLEAVAVGLLVFVAVLAVTETAQVAVLTAAAVAVVVWWVRRLFPDAPPE</sequence>
<keyword evidence="1" id="KW-1133">Transmembrane helix</keyword>
<keyword evidence="3" id="KW-1185">Reference proteome</keyword>
<comment type="caution">
    <text evidence="2">The sequence shown here is derived from an EMBL/GenBank/DDBJ whole genome shotgun (WGS) entry which is preliminary data.</text>
</comment>
<keyword evidence="1" id="KW-0812">Transmembrane</keyword>
<organism evidence="2 3">
    <name type="scientific">Rhodococcus tibetensis</name>
    <dbReference type="NCBI Taxonomy" id="2965064"/>
    <lineage>
        <taxon>Bacteria</taxon>
        <taxon>Bacillati</taxon>
        <taxon>Actinomycetota</taxon>
        <taxon>Actinomycetes</taxon>
        <taxon>Mycobacteriales</taxon>
        <taxon>Nocardiaceae</taxon>
        <taxon>Rhodococcus</taxon>
    </lineage>
</organism>
<reference evidence="2 3" key="1">
    <citation type="submission" date="2022-07" db="EMBL/GenBank/DDBJ databases">
        <title>Degradation activity of malathion, p-nitrophenol and potential low-temperature adaptation strategy of Rhodococcus sp. FXJ9.536.</title>
        <authorList>
            <person name="Huang J."/>
            <person name="Huang Y."/>
        </authorList>
    </citation>
    <scope>NUCLEOTIDE SEQUENCE [LARGE SCALE GENOMIC DNA]</scope>
    <source>
        <strain evidence="2 3">FXJ9.536</strain>
    </source>
</reference>
<proteinExistence type="predicted"/>
<name>A0ABT1QBH2_9NOCA</name>
<protein>
    <submittedName>
        <fullName evidence="2">Uncharacterized protein</fullName>
    </submittedName>
</protein>